<comment type="caution">
    <text evidence="2">The sequence shown here is derived from an EMBL/GenBank/DDBJ whole genome shotgun (WGS) entry which is preliminary data.</text>
</comment>
<sequence>MSDSHSDSDSESSKQPQLNEDEVKVLRSYLEQWDTAEPSERKKITKAASTEARTKAPVMSIRLLKERKVAYETWFRNHGLKRKPKKPPIKIGQKWTERSVIDTLQKKELLKKLQDETGAKPGTKDMINHYTNQLNELMASLSPEELEEAKETAHAWNNQGVPAKVEADIARKKGDDMIHHFASEMWNWAGMRVFVVSAWKNVEGKINVSGHDYNNEYGGGESFMKTHKWDVNLPEWDSFAENVFDGNVEDDAGSRKKGRQDNTYILDISDSGYPILPVCDSMDLDTNKAVIRAFLTWHYRRCCGDQKASVPWKYVILRHTEIIPAECLPVAFNLAEPSKLRQVHATELLQFWYNRQEDGEEHILDFIGWWDNDKQDMVAAANDAARPTKPATKVKKPSGLTARKASQNVPERASSGKTKSNEATKKVSVTKRHHKGNKRIIEPSDDESDDLTTVSEQDTDQSNDSDDGHRRQGNKLKKEICHARSISSSDSVVEVERHIPEQVGVSADDGRRLQSFKRNVGSITKTNATSENKSSEKHDPASGMKRVVPVHRRIGPASRVADGISGNADKRELPTNPPKKTHHGRATKQQAEEDIERLPSKKSRHPDAGQAEMATNPPQRNDRGRATKRRAKDDIEGLPSKKSRHPGAGQAETASQVPVRVARKKRQPLIQEDVEGSPSKRTRSKTSQQPSDKRCRKPNSRYLKDYVKA</sequence>
<feature type="compositionally biased region" description="Basic and acidic residues" evidence="1">
    <location>
        <begin position="466"/>
        <end position="482"/>
    </location>
</feature>
<feature type="region of interest" description="Disordered" evidence="1">
    <location>
        <begin position="505"/>
        <end position="709"/>
    </location>
</feature>
<gene>
    <name evidence="2" type="ORF">HD556DRAFT_1310047</name>
</gene>
<name>A0A9P7AK36_9AGAM</name>
<organism evidence="2 3">
    <name type="scientific">Suillus plorans</name>
    <dbReference type="NCBI Taxonomy" id="116603"/>
    <lineage>
        <taxon>Eukaryota</taxon>
        <taxon>Fungi</taxon>
        <taxon>Dikarya</taxon>
        <taxon>Basidiomycota</taxon>
        <taxon>Agaricomycotina</taxon>
        <taxon>Agaricomycetes</taxon>
        <taxon>Agaricomycetidae</taxon>
        <taxon>Boletales</taxon>
        <taxon>Suillineae</taxon>
        <taxon>Suillaceae</taxon>
        <taxon>Suillus</taxon>
    </lineage>
</organism>
<dbReference type="Proteomes" id="UP000719766">
    <property type="component" value="Unassembled WGS sequence"/>
</dbReference>
<feature type="compositionally biased region" description="Basic residues" evidence="1">
    <location>
        <begin position="428"/>
        <end position="438"/>
    </location>
</feature>
<feature type="region of interest" description="Disordered" evidence="1">
    <location>
        <begin position="1"/>
        <end position="22"/>
    </location>
</feature>
<evidence type="ECO:0000313" key="2">
    <source>
        <dbReference type="EMBL" id="KAG1791162.1"/>
    </source>
</evidence>
<accession>A0A9P7AK36</accession>
<evidence type="ECO:0000256" key="1">
    <source>
        <dbReference type="SAM" id="MobiDB-lite"/>
    </source>
</evidence>
<evidence type="ECO:0000313" key="3">
    <source>
        <dbReference type="Proteomes" id="UP000719766"/>
    </source>
</evidence>
<dbReference type="GeneID" id="64594124"/>
<keyword evidence="3" id="KW-1185">Reference proteome</keyword>
<feature type="compositionally biased region" description="Basic and acidic residues" evidence="1">
    <location>
        <begin position="620"/>
        <end position="635"/>
    </location>
</feature>
<feature type="compositionally biased region" description="Polar residues" evidence="1">
    <location>
        <begin position="521"/>
        <end position="532"/>
    </location>
</feature>
<dbReference type="OrthoDB" id="3002782at2759"/>
<feature type="region of interest" description="Disordered" evidence="1">
    <location>
        <begin position="382"/>
        <end position="493"/>
    </location>
</feature>
<dbReference type="AlphaFoldDB" id="A0A9P7AK36"/>
<dbReference type="RefSeq" id="XP_041158047.1">
    <property type="nucleotide sequence ID" value="XM_041300360.1"/>
</dbReference>
<feature type="compositionally biased region" description="Basic and acidic residues" evidence="1">
    <location>
        <begin position="1"/>
        <end position="12"/>
    </location>
</feature>
<reference evidence="2" key="1">
    <citation type="journal article" date="2020" name="New Phytol.">
        <title>Comparative genomics reveals dynamic genome evolution in host specialist ectomycorrhizal fungi.</title>
        <authorList>
            <person name="Lofgren L.A."/>
            <person name="Nguyen N.H."/>
            <person name="Vilgalys R."/>
            <person name="Ruytinx J."/>
            <person name="Liao H.L."/>
            <person name="Branco S."/>
            <person name="Kuo A."/>
            <person name="LaButti K."/>
            <person name="Lipzen A."/>
            <person name="Andreopoulos W."/>
            <person name="Pangilinan J."/>
            <person name="Riley R."/>
            <person name="Hundley H."/>
            <person name="Na H."/>
            <person name="Barry K."/>
            <person name="Grigoriev I.V."/>
            <person name="Stajich J.E."/>
            <person name="Kennedy P.G."/>
        </authorList>
    </citation>
    <scope>NUCLEOTIDE SEQUENCE</scope>
    <source>
        <strain evidence="2">S12</strain>
    </source>
</reference>
<protein>
    <submittedName>
        <fullName evidence="2">Uncharacterized protein</fullName>
    </submittedName>
</protein>
<proteinExistence type="predicted"/>
<dbReference type="EMBL" id="JABBWE010000044">
    <property type="protein sequence ID" value="KAG1791162.1"/>
    <property type="molecule type" value="Genomic_DNA"/>
</dbReference>